<dbReference type="OrthoDB" id="9806253at2"/>
<dbReference type="AlphaFoldDB" id="A0A378I5E9"/>
<sequence length="303" mass="34732">MNDSTTNSTEINDDNLPKYDLSKLEHLFKLIRNEDSNVIKHYIIEHLNKFLGNKKYFYLFLYKPEESITNFDSDRIYWATDNKKTQDILLIMHSLGGLIEPAYFISKICKEQSKKKFIVVIPSRAKSAATLIALGADEIHMGLLSELGPIDPQINKNPALSLSSALECICNLTEKFPNTSSMFAEYLAKTLPLQQLGYFERISDSAQHYAVRLLESKKEILKNSPHAIAQRLVYEYKDHSFVIDKDEATEIFGEKVIKLNTDEYKAGSEVYHFLEKVSLILKYEKKLDINIVGSVDQINFTNC</sequence>
<keyword evidence="2" id="KW-1185">Reference proteome</keyword>
<dbReference type="RefSeq" id="WP_115303671.1">
    <property type="nucleotide sequence ID" value="NZ_CAAAHO010000005.1"/>
</dbReference>
<dbReference type="InterPro" id="IPR002825">
    <property type="entry name" value="Pept_S49_ser-pept_pro"/>
</dbReference>
<name>A0A378I5E9_9GAMM</name>
<protein>
    <submittedName>
        <fullName evidence="1">Serine dehydrogenase proteinase</fullName>
    </submittedName>
</protein>
<reference evidence="1 2" key="1">
    <citation type="submission" date="2018-06" db="EMBL/GenBank/DDBJ databases">
        <authorList>
            <consortium name="Pathogen Informatics"/>
            <person name="Doyle S."/>
        </authorList>
    </citation>
    <scope>NUCLEOTIDE SEQUENCE [LARGE SCALE GENOMIC DNA]</scope>
    <source>
        <strain evidence="1 2">NCTC13315</strain>
    </source>
</reference>
<dbReference type="SUPFAM" id="SSF52096">
    <property type="entry name" value="ClpP/crotonase"/>
    <property type="match status" value="1"/>
</dbReference>
<evidence type="ECO:0000313" key="1">
    <source>
        <dbReference type="EMBL" id="STX29970.1"/>
    </source>
</evidence>
<gene>
    <name evidence="1" type="ORF">NCTC13315_02530</name>
</gene>
<dbReference type="PANTHER" id="PTHR35984">
    <property type="entry name" value="PERIPLASMIC SERINE PROTEASE"/>
    <property type="match status" value="1"/>
</dbReference>
<dbReference type="Proteomes" id="UP000254968">
    <property type="component" value="Unassembled WGS sequence"/>
</dbReference>
<dbReference type="GO" id="GO:0016020">
    <property type="term" value="C:membrane"/>
    <property type="evidence" value="ECO:0007669"/>
    <property type="project" value="InterPro"/>
</dbReference>
<accession>A0A378I5E9</accession>
<dbReference type="EMBL" id="UGNV01000001">
    <property type="protein sequence ID" value="STX29970.1"/>
    <property type="molecule type" value="Genomic_DNA"/>
</dbReference>
<evidence type="ECO:0000313" key="2">
    <source>
        <dbReference type="Proteomes" id="UP000254968"/>
    </source>
</evidence>
<proteinExistence type="predicted"/>
<dbReference type="Gene3D" id="3.90.226.10">
    <property type="entry name" value="2-enoyl-CoA Hydratase, Chain A, domain 1"/>
    <property type="match status" value="1"/>
</dbReference>
<organism evidence="1 2">
    <name type="scientific">Legionella beliardensis</name>
    <dbReference type="NCBI Taxonomy" id="91822"/>
    <lineage>
        <taxon>Bacteria</taxon>
        <taxon>Pseudomonadati</taxon>
        <taxon>Pseudomonadota</taxon>
        <taxon>Gammaproteobacteria</taxon>
        <taxon>Legionellales</taxon>
        <taxon>Legionellaceae</taxon>
        <taxon>Legionella</taxon>
    </lineage>
</organism>
<dbReference type="PANTHER" id="PTHR35984:SF1">
    <property type="entry name" value="PERIPLASMIC SERINE PROTEASE"/>
    <property type="match status" value="1"/>
</dbReference>
<dbReference type="Pfam" id="PF01972">
    <property type="entry name" value="SDH_protease"/>
    <property type="match status" value="1"/>
</dbReference>
<dbReference type="InterPro" id="IPR029045">
    <property type="entry name" value="ClpP/crotonase-like_dom_sf"/>
</dbReference>